<dbReference type="GO" id="GO:0022857">
    <property type="term" value="F:transmembrane transporter activity"/>
    <property type="evidence" value="ECO:0007669"/>
    <property type="project" value="InterPro"/>
</dbReference>
<dbReference type="Pfam" id="PF07690">
    <property type="entry name" value="MFS_1"/>
    <property type="match status" value="1"/>
</dbReference>
<accession>A0AAP9J8Y2</accession>
<dbReference type="AlphaFoldDB" id="A0AAP9J8Y2"/>
<feature type="transmembrane region" description="Helical" evidence="4">
    <location>
        <begin position="325"/>
        <end position="343"/>
    </location>
</feature>
<evidence type="ECO:0000259" key="5">
    <source>
        <dbReference type="PROSITE" id="PS50850"/>
    </source>
</evidence>
<gene>
    <name evidence="6" type="ORF">CG010_025270</name>
</gene>
<feature type="transmembrane region" description="Helical" evidence="4">
    <location>
        <begin position="267"/>
        <end position="286"/>
    </location>
</feature>
<sequence length="448" mass="47011">MHRHLFVLFLLALTQITGWGMVSILPVIATTVAKEFRTSLPMVFVGTSLMFVTMGLAAPWTGRAFRMFGARSVMAVGAGLIGAGLSLLALMPSLSLFWAAWVLIGMAGSMFLTPSAYAYIADYAEDRARSLIGTLMLVTGLAGSVFWPVTAFLESGVGWRATVLIYAGIMAFVVCPLVLIGLPATGTATVPATSARSARKGPVFALLVTAIALNSFVTFGIEAVGIQLLQATGMELARAVAVASLLGVFKVGGRVIDLLGGNRWDGLSTGIVSGAMIPIGLAVMWIGGQGILSVAGFLVIYGVGSGAFAVARATMPLVFFEKSDYAAAMATIALPMNLINALAPPVLAALMAGTGAHPVLAVLGALSTMAFLVLWQLNRKRSWSAIAGSLWPTHFCFNLHNAASGEVSICNNRDCPDLDGVEKAASGQAIKRSKFFKFLLKPIISERF</sequence>
<feature type="transmembrane region" description="Helical" evidence="4">
    <location>
        <begin position="236"/>
        <end position="255"/>
    </location>
</feature>
<feature type="transmembrane region" description="Helical" evidence="4">
    <location>
        <begin position="132"/>
        <end position="153"/>
    </location>
</feature>
<dbReference type="RefSeq" id="WP_099086634.1">
    <property type="nucleotide sequence ID" value="NZ_CP042276.1"/>
</dbReference>
<keyword evidence="1 4" id="KW-0812">Transmembrane</keyword>
<evidence type="ECO:0000313" key="7">
    <source>
        <dbReference type="Proteomes" id="UP000222296"/>
    </source>
</evidence>
<feature type="transmembrane region" description="Helical" evidence="4">
    <location>
        <begin position="72"/>
        <end position="91"/>
    </location>
</feature>
<feature type="transmembrane region" description="Helical" evidence="4">
    <location>
        <begin position="39"/>
        <end position="60"/>
    </location>
</feature>
<feature type="transmembrane region" description="Helical" evidence="4">
    <location>
        <begin position="159"/>
        <end position="182"/>
    </location>
</feature>
<feature type="domain" description="Major facilitator superfamily (MFS) profile" evidence="5">
    <location>
        <begin position="7"/>
        <end position="382"/>
    </location>
</feature>
<dbReference type="PANTHER" id="PTHR11360:SF290">
    <property type="entry name" value="MONOCARBOXYLATE MFS PERMEASE"/>
    <property type="match status" value="1"/>
</dbReference>
<keyword evidence="3 4" id="KW-0472">Membrane</keyword>
<feature type="transmembrane region" description="Helical" evidence="4">
    <location>
        <begin position="203"/>
        <end position="224"/>
    </location>
</feature>
<evidence type="ECO:0000256" key="2">
    <source>
        <dbReference type="ARBA" id="ARBA00022989"/>
    </source>
</evidence>
<proteinExistence type="predicted"/>
<dbReference type="SUPFAM" id="SSF103473">
    <property type="entry name" value="MFS general substrate transporter"/>
    <property type="match status" value="1"/>
</dbReference>
<organism evidence="6 7">
    <name type="scientific">Agrobacterium tumefaciens</name>
    <dbReference type="NCBI Taxonomy" id="358"/>
    <lineage>
        <taxon>Bacteria</taxon>
        <taxon>Pseudomonadati</taxon>
        <taxon>Pseudomonadota</taxon>
        <taxon>Alphaproteobacteria</taxon>
        <taxon>Hyphomicrobiales</taxon>
        <taxon>Rhizobiaceae</taxon>
        <taxon>Rhizobium/Agrobacterium group</taxon>
        <taxon>Agrobacterium</taxon>
        <taxon>Agrobacterium tumefaciens complex</taxon>
    </lineage>
</organism>
<dbReference type="PROSITE" id="PS50850">
    <property type="entry name" value="MFS"/>
    <property type="match status" value="1"/>
</dbReference>
<dbReference type="PANTHER" id="PTHR11360">
    <property type="entry name" value="MONOCARBOXYLATE TRANSPORTER"/>
    <property type="match status" value="1"/>
</dbReference>
<dbReference type="Gene3D" id="1.20.1250.20">
    <property type="entry name" value="MFS general substrate transporter like domains"/>
    <property type="match status" value="1"/>
</dbReference>
<name>A0AAP9J8Y2_AGRTU</name>
<keyword evidence="6" id="KW-0614">Plasmid</keyword>
<evidence type="ECO:0000256" key="4">
    <source>
        <dbReference type="SAM" id="Phobius"/>
    </source>
</evidence>
<geneLocation type="plasmid" evidence="7">
    <name>pat</name>
</geneLocation>
<reference evidence="6 7" key="1">
    <citation type="journal article" date="2017" name="Genome Announc.">
        <title>Draft Genome Sequence of Agrobacterium tumefaciens Biovar 1 Strain 186, Isolated from Walnut.</title>
        <authorList>
            <person name="Poret-Peterson A.T."/>
            <person name="Bhatnagar S."/>
            <person name="McClean A.E."/>
            <person name="Kluepfel D.A."/>
        </authorList>
    </citation>
    <scope>NUCLEOTIDE SEQUENCE [LARGE SCALE GENOMIC DNA]</scope>
    <source>
        <strain evidence="6 7">186</strain>
    </source>
</reference>
<evidence type="ECO:0000256" key="1">
    <source>
        <dbReference type="ARBA" id="ARBA00022692"/>
    </source>
</evidence>
<dbReference type="InterPro" id="IPR020846">
    <property type="entry name" value="MFS_dom"/>
</dbReference>
<dbReference type="EMBL" id="CP042276">
    <property type="protein sequence ID" value="QDY97498.1"/>
    <property type="molecule type" value="Genomic_DNA"/>
</dbReference>
<evidence type="ECO:0000313" key="6">
    <source>
        <dbReference type="EMBL" id="QDY97498.1"/>
    </source>
</evidence>
<protein>
    <submittedName>
        <fullName evidence="6">MFS transporter</fullName>
    </submittedName>
</protein>
<dbReference type="InterPro" id="IPR050327">
    <property type="entry name" value="Proton-linked_MCT"/>
</dbReference>
<feature type="transmembrane region" description="Helical" evidence="4">
    <location>
        <begin position="97"/>
        <end position="120"/>
    </location>
</feature>
<dbReference type="InterPro" id="IPR011701">
    <property type="entry name" value="MFS"/>
</dbReference>
<feature type="transmembrane region" description="Helical" evidence="4">
    <location>
        <begin position="355"/>
        <end position="375"/>
    </location>
</feature>
<dbReference type="InterPro" id="IPR036259">
    <property type="entry name" value="MFS_trans_sf"/>
</dbReference>
<keyword evidence="2 4" id="KW-1133">Transmembrane helix</keyword>
<evidence type="ECO:0000256" key="3">
    <source>
        <dbReference type="ARBA" id="ARBA00023136"/>
    </source>
</evidence>
<dbReference type="Proteomes" id="UP000222296">
    <property type="component" value="Plasmid pAt"/>
</dbReference>
<feature type="transmembrane region" description="Helical" evidence="4">
    <location>
        <begin position="292"/>
        <end position="313"/>
    </location>
</feature>